<gene>
    <name evidence="1" type="ORF">LJ739_01910</name>
</gene>
<sequence>MIAIKRPAVCLSPDQQHKQRAAVQQMQAILTAVNQSHPYRLLRTQDRRALLQKGYARDLVENLVYMTLRPQPGLSVQHGDRLMIGFTQAAFDPSLYGCDNISEALIKANQGCCSWCERLIAANDGAVFHYRPPCGYLQGLDIQRTAYYALAYDVNNLLFACGDCAQRYKGNHFPVISGPHMPDVSECAERPSLVNPYGEDPRQFIRFNPMNACAYGFDEVVAFYQQTKGLSVEQTADLVSADPGRIPDQQDIRGHRLSDSSVDRAYQQWLCGCANSGQTPRRGQSTIDCLGLNRPALVYARAAQLRDWRLAWLGWSEKSDKVCDNPLAEQAPVQFRSLFIDACNTWQQAQCAQGTAHD</sequence>
<accession>A0ABS8G390</accession>
<organism evidence="1 2">
    <name type="scientific">Fluctibacter halophilus</name>
    <dbReference type="NCBI Taxonomy" id="226011"/>
    <lineage>
        <taxon>Bacteria</taxon>
        <taxon>Pseudomonadati</taxon>
        <taxon>Pseudomonadota</taxon>
        <taxon>Gammaproteobacteria</taxon>
        <taxon>Alteromonadales</taxon>
        <taxon>Alteromonadaceae</taxon>
        <taxon>Fluctibacter</taxon>
    </lineage>
</organism>
<name>A0ABS8G390_9ALTE</name>
<protein>
    <recommendedName>
        <fullName evidence="3">TIGR02646 family protein</fullName>
    </recommendedName>
</protein>
<evidence type="ECO:0008006" key="3">
    <source>
        <dbReference type="Google" id="ProtNLM"/>
    </source>
</evidence>
<keyword evidence="2" id="KW-1185">Reference proteome</keyword>
<evidence type="ECO:0000313" key="2">
    <source>
        <dbReference type="Proteomes" id="UP001520878"/>
    </source>
</evidence>
<comment type="caution">
    <text evidence="1">The sequence shown here is derived from an EMBL/GenBank/DDBJ whole genome shotgun (WGS) entry which is preliminary data.</text>
</comment>
<proteinExistence type="predicted"/>
<dbReference type="Proteomes" id="UP001520878">
    <property type="component" value="Unassembled WGS sequence"/>
</dbReference>
<evidence type="ECO:0000313" key="1">
    <source>
        <dbReference type="EMBL" id="MCC2614995.1"/>
    </source>
</evidence>
<dbReference type="EMBL" id="JAJEWP010000001">
    <property type="protein sequence ID" value="MCC2614995.1"/>
    <property type="molecule type" value="Genomic_DNA"/>
</dbReference>
<reference evidence="1 2" key="1">
    <citation type="submission" date="2021-10" db="EMBL/GenBank/DDBJ databases">
        <title>Draft genome of Aestuariibacter halophilus JC2043.</title>
        <authorList>
            <person name="Emsley S.A."/>
            <person name="Pfannmuller K.M."/>
            <person name="Ushijima B."/>
            <person name="Saw J.H."/>
            <person name="Videau P."/>
        </authorList>
    </citation>
    <scope>NUCLEOTIDE SEQUENCE [LARGE SCALE GENOMIC DNA]</scope>
    <source>
        <strain evidence="1 2">JC2043</strain>
    </source>
</reference>
<dbReference type="RefSeq" id="WP_229156908.1">
    <property type="nucleotide sequence ID" value="NZ_JAJEWP010000001.1"/>
</dbReference>